<proteinExistence type="predicted"/>
<evidence type="ECO:0000313" key="3">
    <source>
        <dbReference type="EMBL" id="KNY28743.1"/>
    </source>
</evidence>
<evidence type="ECO:0000313" key="4">
    <source>
        <dbReference type="Proteomes" id="UP000036923"/>
    </source>
</evidence>
<evidence type="ECO:0000256" key="1">
    <source>
        <dbReference type="SAM" id="Coils"/>
    </source>
</evidence>
<dbReference type="STRING" id="398512.Bccel_4017"/>
<feature type="coiled-coil region" evidence="1">
    <location>
        <begin position="31"/>
        <end position="97"/>
    </location>
</feature>
<dbReference type="EMBL" id="LGTC01000001">
    <property type="protein sequence ID" value="KNY28743.1"/>
    <property type="molecule type" value="Genomic_DNA"/>
</dbReference>
<keyword evidence="2" id="KW-1133">Transmembrane helix</keyword>
<keyword evidence="4" id="KW-1185">Reference proteome</keyword>
<dbReference type="RefSeq" id="WP_036936335.1">
    <property type="nucleotide sequence ID" value="NZ_JQKC01000002.1"/>
</dbReference>
<keyword evidence="2" id="KW-0812">Transmembrane</keyword>
<keyword evidence="1" id="KW-0175">Coiled coil</keyword>
<protein>
    <submittedName>
        <fullName evidence="3">Uncharacterized protein</fullName>
    </submittedName>
</protein>
<dbReference type="AlphaFoldDB" id="A0A0L6JSH5"/>
<dbReference type="Proteomes" id="UP000036923">
    <property type="component" value="Unassembled WGS sequence"/>
</dbReference>
<reference evidence="4" key="1">
    <citation type="submission" date="2015-07" db="EMBL/GenBank/DDBJ databases">
        <title>Near-Complete Genome Sequence of the Cellulolytic Bacterium Bacteroides (Pseudobacteroides) cellulosolvens ATCC 35603.</title>
        <authorList>
            <person name="Dassa B."/>
            <person name="Utturkar S.M."/>
            <person name="Klingeman D.M."/>
            <person name="Hurt R.A."/>
            <person name="Keller M."/>
            <person name="Xu J."/>
            <person name="Reddy Y.H.K."/>
            <person name="Borovok I."/>
            <person name="Grinberg I.R."/>
            <person name="Lamed R."/>
            <person name="Zhivin O."/>
            <person name="Bayer E.A."/>
            <person name="Brown S.D."/>
        </authorList>
    </citation>
    <scope>NUCLEOTIDE SEQUENCE [LARGE SCALE GENOMIC DNA]</scope>
    <source>
        <strain evidence="4">DSM 2933</strain>
    </source>
</reference>
<sequence>MKKFILILVSSLILTIFVLFNYFLWVRGGEVERYKEQVESLKEDQAKSNDARNDDYTNYKNVLRQRDEEIENLKNEMDDLKTKSSKAQDNIQSLMTAKDESDRIVKKLLLQNDLIELKDTVVKWADYIDTGRYEEAFRLQTPKLLTQEDAKKRNDFIDNFRNVIQSFKLKSVALYREELSTDLKGSIIMEAQIEVKRVPGAIKGDFLEGLNKRYFKMSVFENSWIISDIMDYIPSVIVQN</sequence>
<gene>
    <name evidence="3" type="ORF">Bccel_4017</name>
</gene>
<keyword evidence="2" id="KW-0472">Membrane</keyword>
<comment type="caution">
    <text evidence="3">The sequence shown here is derived from an EMBL/GenBank/DDBJ whole genome shotgun (WGS) entry which is preliminary data.</text>
</comment>
<evidence type="ECO:0000256" key="2">
    <source>
        <dbReference type="SAM" id="Phobius"/>
    </source>
</evidence>
<name>A0A0L6JSH5_9FIRM</name>
<organism evidence="3 4">
    <name type="scientific">Pseudobacteroides cellulosolvens ATCC 35603 = DSM 2933</name>
    <dbReference type="NCBI Taxonomy" id="398512"/>
    <lineage>
        <taxon>Bacteria</taxon>
        <taxon>Bacillati</taxon>
        <taxon>Bacillota</taxon>
        <taxon>Clostridia</taxon>
        <taxon>Eubacteriales</taxon>
        <taxon>Oscillospiraceae</taxon>
        <taxon>Pseudobacteroides</taxon>
    </lineage>
</organism>
<accession>A0A0L6JSH5</accession>
<feature type="transmembrane region" description="Helical" evidence="2">
    <location>
        <begin position="6"/>
        <end position="25"/>
    </location>
</feature>